<dbReference type="EMBL" id="JAERRJ010000016">
    <property type="protein sequence ID" value="MBL1079429.1"/>
    <property type="molecule type" value="Genomic_DNA"/>
</dbReference>
<evidence type="ECO:0000313" key="1">
    <source>
        <dbReference type="EMBL" id="MBL1079429.1"/>
    </source>
</evidence>
<dbReference type="RefSeq" id="WP_201955910.1">
    <property type="nucleotide sequence ID" value="NZ_JAERRJ010000016.1"/>
</dbReference>
<reference evidence="1 2" key="1">
    <citation type="submission" date="2021-01" db="EMBL/GenBank/DDBJ databases">
        <title>WGS of actinomycetes isolated from Thailand.</title>
        <authorList>
            <person name="Thawai C."/>
        </authorList>
    </citation>
    <scope>NUCLEOTIDE SEQUENCE [LARGE SCALE GENOMIC DNA]</scope>
    <source>
        <strain evidence="1 2">LPG 2</strain>
    </source>
</reference>
<dbReference type="InterPro" id="IPR029058">
    <property type="entry name" value="AB_hydrolase_fold"/>
</dbReference>
<keyword evidence="2" id="KW-1185">Reference proteome</keyword>
<name>A0ABS1MGN4_9NOCA</name>
<sequence length="568" mass="61162">MDPLYILQNALMLLQGYQHDLTDPAKLSYLVQHILSWPGRTGESLANLLEPTQYQGPDGQQRLRNALQKVIDNTVHLLPTFLGTAIQPPDHRYLPDWNNNGVFGEVADGALDSDSPSVEFAGNVGLTANFRYPCTEHGDVVRYETRSGDCVSGDTPGADFKLGEARKIQIVNARGLRLAATLWLPEEALEPGTDRKFPMAVFSDGAVATQGTYLGWTTNAVRRGYVGLTYDQAGQGASDGTILDLVVPYNTPHCFASGACRDIEDVMRWVVGDDILPAPDTRTLLGDTTSLVNFWNTVHMPRVGHRYDPGYGPGGDNERNPVLDLIDTGRIGIWGQSMGSIATSHYLWDVGQGRGMDGRPLPKPAAAVLMSGFEPSAGFVDVPTQIQTADLDIPGLTSGGVFPVNDFDILGAHIGFDPTDGALGGKSWYDWERRNRTDAAPLQFLTFEGGSHFDTVGVGVVFPRALESWRNSITYGVDWLDCHIQEDESACARVVTPVPGLSRAVAAEVSPLGPGGPSYCMNTPDNQTLVTLLLGPFKALLSAIYGEPASAPCVAGRTIDLSPHRGGA</sequence>
<comment type="caution">
    <text evidence="1">The sequence shown here is derived from an EMBL/GenBank/DDBJ whole genome shotgun (WGS) entry which is preliminary data.</text>
</comment>
<proteinExistence type="predicted"/>
<protein>
    <submittedName>
        <fullName evidence="1">Uncharacterized protein</fullName>
    </submittedName>
</protein>
<accession>A0ABS1MGN4</accession>
<gene>
    <name evidence="1" type="ORF">JK358_33990</name>
</gene>
<dbReference type="Gene3D" id="3.40.50.1820">
    <property type="entry name" value="alpha/beta hydrolase"/>
    <property type="match status" value="1"/>
</dbReference>
<organism evidence="1 2">
    <name type="scientific">Nocardia acididurans</name>
    <dbReference type="NCBI Taxonomy" id="2802282"/>
    <lineage>
        <taxon>Bacteria</taxon>
        <taxon>Bacillati</taxon>
        <taxon>Actinomycetota</taxon>
        <taxon>Actinomycetes</taxon>
        <taxon>Mycobacteriales</taxon>
        <taxon>Nocardiaceae</taxon>
        <taxon>Nocardia</taxon>
    </lineage>
</organism>
<dbReference type="SUPFAM" id="SSF53474">
    <property type="entry name" value="alpha/beta-Hydrolases"/>
    <property type="match status" value="1"/>
</dbReference>
<dbReference type="Proteomes" id="UP000602198">
    <property type="component" value="Unassembled WGS sequence"/>
</dbReference>
<evidence type="ECO:0000313" key="2">
    <source>
        <dbReference type="Proteomes" id="UP000602198"/>
    </source>
</evidence>